<evidence type="ECO:0000313" key="3">
    <source>
        <dbReference type="EMBL" id="EJT73964.1"/>
    </source>
</evidence>
<feature type="region of interest" description="Disordered" evidence="1">
    <location>
        <begin position="614"/>
        <end position="671"/>
    </location>
</feature>
<dbReference type="EnsemblFungi" id="EJT73964">
    <property type="protein sequence ID" value="EJT73964"/>
    <property type="gene ID" value="GGTG_07816"/>
</dbReference>
<dbReference type="Gene3D" id="3.90.640.10">
    <property type="entry name" value="Actin, Chain A, domain 4"/>
    <property type="match status" value="1"/>
</dbReference>
<dbReference type="EMBL" id="GL385398">
    <property type="protein sequence ID" value="EJT73964.1"/>
    <property type="molecule type" value="Genomic_DNA"/>
</dbReference>
<protein>
    <recommendedName>
        <fullName evidence="6">Hsp70-like protein</fullName>
    </recommendedName>
</protein>
<feature type="compositionally biased region" description="Basic and acidic residues" evidence="1">
    <location>
        <begin position="614"/>
        <end position="629"/>
    </location>
</feature>
<dbReference type="HOGENOM" id="CLU_409397_0_0_1"/>
<dbReference type="InterPro" id="IPR043129">
    <property type="entry name" value="ATPase_NBD"/>
</dbReference>
<evidence type="ECO:0000313" key="4">
    <source>
        <dbReference type="EnsemblFungi" id="EJT73964"/>
    </source>
</evidence>
<reference evidence="4" key="4">
    <citation type="journal article" date="2015" name="G3 (Bethesda)">
        <title>Genome sequences of three phytopathogenic species of the Magnaporthaceae family of fungi.</title>
        <authorList>
            <person name="Okagaki L.H."/>
            <person name="Nunes C.C."/>
            <person name="Sailsbery J."/>
            <person name="Clay B."/>
            <person name="Brown D."/>
            <person name="John T."/>
            <person name="Oh Y."/>
            <person name="Young N."/>
            <person name="Fitzgerald M."/>
            <person name="Haas B.J."/>
            <person name="Zeng Q."/>
            <person name="Young S."/>
            <person name="Adiconis X."/>
            <person name="Fan L."/>
            <person name="Levin J.Z."/>
            <person name="Mitchell T.K."/>
            <person name="Okubara P.A."/>
            <person name="Farman M.L."/>
            <person name="Kohn L.M."/>
            <person name="Birren B."/>
            <person name="Ma L.-J."/>
            <person name="Dean R.A."/>
        </authorList>
    </citation>
    <scope>NUCLEOTIDE SEQUENCE</scope>
    <source>
        <strain evidence="4">R3-111a-1</strain>
    </source>
</reference>
<reference evidence="5" key="1">
    <citation type="submission" date="2010-07" db="EMBL/GenBank/DDBJ databases">
        <title>The genome sequence of Gaeumannomyces graminis var. tritici strain R3-111a-1.</title>
        <authorList>
            <consortium name="The Broad Institute Genome Sequencing Platform"/>
            <person name="Ma L.-J."/>
            <person name="Dead R."/>
            <person name="Young S."/>
            <person name="Zeng Q."/>
            <person name="Koehrsen M."/>
            <person name="Alvarado L."/>
            <person name="Berlin A."/>
            <person name="Chapman S.B."/>
            <person name="Chen Z."/>
            <person name="Freedman E."/>
            <person name="Gellesch M."/>
            <person name="Goldberg J."/>
            <person name="Griggs A."/>
            <person name="Gujja S."/>
            <person name="Heilman E.R."/>
            <person name="Heiman D."/>
            <person name="Hepburn T."/>
            <person name="Howarth C."/>
            <person name="Jen D."/>
            <person name="Larson L."/>
            <person name="Mehta T."/>
            <person name="Neiman D."/>
            <person name="Pearson M."/>
            <person name="Roberts A."/>
            <person name="Saif S."/>
            <person name="Shea T."/>
            <person name="Shenoy N."/>
            <person name="Sisk P."/>
            <person name="Stolte C."/>
            <person name="Sykes S."/>
            <person name="Walk T."/>
            <person name="White J."/>
            <person name="Yandava C."/>
            <person name="Haas B."/>
            <person name="Nusbaum C."/>
            <person name="Birren B."/>
        </authorList>
    </citation>
    <scope>NUCLEOTIDE SEQUENCE [LARGE SCALE GENOMIC DNA]</scope>
    <source>
        <strain evidence="5">R3-111a-1</strain>
    </source>
</reference>
<dbReference type="AlphaFoldDB" id="J3P2S2"/>
<accession>J3P2S2</accession>
<keyword evidence="2" id="KW-1133">Transmembrane helix</keyword>
<proteinExistence type="predicted"/>
<dbReference type="OrthoDB" id="2394218at2759"/>
<evidence type="ECO:0008006" key="6">
    <source>
        <dbReference type="Google" id="ProtNLM"/>
    </source>
</evidence>
<feature type="transmembrane region" description="Helical" evidence="2">
    <location>
        <begin position="584"/>
        <end position="604"/>
    </location>
</feature>
<evidence type="ECO:0000313" key="5">
    <source>
        <dbReference type="Proteomes" id="UP000006039"/>
    </source>
</evidence>
<dbReference type="RefSeq" id="XP_009223908.1">
    <property type="nucleotide sequence ID" value="XM_009225644.1"/>
</dbReference>
<gene>
    <name evidence="4" type="primary">20348274</name>
    <name evidence="3" type="ORF">GGTG_07816</name>
</gene>
<name>J3P2S2_GAET3</name>
<keyword evidence="2" id="KW-0472">Membrane</keyword>
<dbReference type="Proteomes" id="UP000006039">
    <property type="component" value="Unassembled WGS sequence"/>
</dbReference>
<keyword evidence="5" id="KW-1185">Reference proteome</keyword>
<dbReference type="VEuPathDB" id="FungiDB:GGTG_07816"/>
<reference evidence="3" key="3">
    <citation type="submission" date="2010-09" db="EMBL/GenBank/DDBJ databases">
        <title>Annotation of Gaeumannomyces graminis var. tritici R3-111a-1.</title>
        <authorList>
            <consortium name="The Broad Institute Genome Sequencing Platform"/>
            <person name="Ma L.-J."/>
            <person name="Dead R."/>
            <person name="Young S.K."/>
            <person name="Zeng Q."/>
            <person name="Gargeya S."/>
            <person name="Fitzgerald M."/>
            <person name="Haas B."/>
            <person name="Abouelleil A."/>
            <person name="Alvarado L."/>
            <person name="Arachchi H.M."/>
            <person name="Berlin A."/>
            <person name="Brown A."/>
            <person name="Chapman S.B."/>
            <person name="Chen Z."/>
            <person name="Dunbar C."/>
            <person name="Freedman E."/>
            <person name="Gearin G."/>
            <person name="Gellesch M."/>
            <person name="Goldberg J."/>
            <person name="Griggs A."/>
            <person name="Gujja S."/>
            <person name="Heiman D."/>
            <person name="Howarth C."/>
            <person name="Larson L."/>
            <person name="Lui A."/>
            <person name="MacDonald P.J.P."/>
            <person name="Mehta T."/>
            <person name="Montmayeur A."/>
            <person name="Murphy C."/>
            <person name="Neiman D."/>
            <person name="Pearson M."/>
            <person name="Priest M."/>
            <person name="Roberts A."/>
            <person name="Saif S."/>
            <person name="Shea T."/>
            <person name="Shenoy N."/>
            <person name="Sisk P."/>
            <person name="Stolte C."/>
            <person name="Sykes S."/>
            <person name="Yandava C."/>
            <person name="Wortman J."/>
            <person name="Nusbaum C."/>
            <person name="Birren B."/>
        </authorList>
    </citation>
    <scope>NUCLEOTIDE SEQUENCE</scope>
    <source>
        <strain evidence="3">R3-111a-1</strain>
    </source>
</reference>
<evidence type="ECO:0000256" key="1">
    <source>
        <dbReference type="SAM" id="MobiDB-lite"/>
    </source>
</evidence>
<organism evidence="3">
    <name type="scientific">Gaeumannomyces tritici (strain R3-111a-1)</name>
    <name type="common">Wheat and barley take-all root rot fungus</name>
    <name type="synonym">Gaeumannomyces graminis var. tritici</name>
    <dbReference type="NCBI Taxonomy" id="644352"/>
    <lineage>
        <taxon>Eukaryota</taxon>
        <taxon>Fungi</taxon>
        <taxon>Dikarya</taxon>
        <taxon>Ascomycota</taxon>
        <taxon>Pezizomycotina</taxon>
        <taxon>Sordariomycetes</taxon>
        <taxon>Sordariomycetidae</taxon>
        <taxon>Magnaporthales</taxon>
        <taxon>Magnaporthaceae</taxon>
        <taxon>Gaeumannomyces</taxon>
    </lineage>
</organism>
<dbReference type="eggNOG" id="ENOG502TBKK">
    <property type="taxonomic scope" value="Eukaryota"/>
</dbReference>
<keyword evidence="2" id="KW-0812">Transmembrane</keyword>
<dbReference type="PANTHER" id="PTHR42749">
    <property type="entry name" value="CELL SHAPE-DETERMINING PROTEIN MREB"/>
    <property type="match status" value="1"/>
</dbReference>
<sequence length="671" mass="74603">MDNRQFDLIVGIDFGTTAVADAKFDKVPSVVALKNRNVAAWGFGVDKLEMEDIYTTDYYKLFKPLICSRDERERRDAEMCVRMFLKELYGHLREQLEGELPQDKGWAKSKIKFLFSYPTTWDDPAKKRFDEQIRKAGYPDESGHEVELPLDEAAASMVQFLQGTNSDDLPKKNEHVLVADIGGGTSDIAIYKLGELEGRTAKELESVVCHQGKNVGSTRIDESFKSQLWPEVKEKYREILRKQQKEITDDDLTQLAEVAVFHLEHVDSYKYQKHKYGERSRTVQKPMFWLWLSGLTGDIPAVDGSEGAAKIRIEIRRDEFFKKPFDEQCGKVWKQCDAQMAQLNNVKTIDRIVLAGGLGSSAYVKTSLETKFRSHPLSKNAKVTQIADPALAVCQGLVHDELRAIHGSPYWVYQAAARYGIQQGAERDSTKWFLKHGDKPKVPASVDITHDIEIDQNGRALDLDLKVVRIRQPPPPALRSRANWLHNTEPVQDISSWVKQSLPGGLKRQLFSKKAELTIRATMWREAIVLTLHAASHPPAKQHGNPLHILVPWHTDPAPRHSGPPGSSRWRLTAKQKRVLKATVAALAIGATVATIGGFILSVVQDRKKASEEAVKEEKEGAEGTEKKAAQGVGGGSGAPACGSEPNAAQGEVPNDPNGTEPAGPIGHRAG</sequence>
<reference evidence="3" key="2">
    <citation type="submission" date="2010-07" db="EMBL/GenBank/DDBJ databases">
        <authorList>
            <consortium name="The Broad Institute Genome Sequencing Platform"/>
            <consortium name="Broad Institute Genome Sequencing Center for Infectious Disease"/>
            <person name="Ma L.-J."/>
            <person name="Dead R."/>
            <person name="Young S."/>
            <person name="Zeng Q."/>
            <person name="Koehrsen M."/>
            <person name="Alvarado L."/>
            <person name="Berlin A."/>
            <person name="Chapman S.B."/>
            <person name="Chen Z."/>
            <person name="Freedman E."/>
            <person name="Gellesch M."/>
            <person name="Goldberg J."/>
            <person name="Griggs A."/>
            <person name="Gujja S."/>
            <person name="Heilman E.R."/>
            <person name="Heiman D."/>
            <person name="Hepburn T."/>
            <person name="Howarth C."/>
            <person name="Jen D."/>
            <person name="Larson L."/>
            <person name="Mehta T."/>
            <person name="Neiman D."/>
            <person name="Pearson M."/>
            <person name="Roberts A."/>
            <person name="Saif S."/>
            <person name="Shea T."/>
            <person name="Shenoy N."/>
            <person name="Sisk P."/>
            <person name="Stolte C."/>
            <person name="Sykes S."/>
            <person name="Walk T."/>
            <person name="White J."/>
            <person name="Yandava C."/>
            <person name="Haas B."/>
            <person name="Nusbaum C."/>
            <person name="Birren B."/>
        </authorList>
    </citation>
    <scope>NUCLEOTIDE SEQUENCE</scope>
    <source>
        <strain evidence="3">R3-111a-1</strain>
    </source>
</reference>
<dbReference type="CDD" id="cd10170">
    <property type="entry name" value="ASKHA_NBD_HSP70"/>
    <property type="match status" value="1"/>
</dbReference>
<dbReference type="STRING" id="644352.J3P2S2"/>
<dbReference type="GeneID" id="20348274"/>
<dbReference type="Gene3D" id="3.30.420.40">
    <property type="match status" value="2"/>
</dbReference>
<dbReference type="SUPFAM" id="SSF53067">
    <property type="entry name" value="Actin-like ATPase domain"/>
    <property type="match status" value="2"/>
</dbReference>
<evidence type="ECO:0000256" key="2">
    <source>
        <dbReference type="SAM" id="Phobius"/>
    </source>
</evidence>
<reference evidence="4" key="5">
    <citation type="submission" date="2018-04" db="UniProtKB">
        <authorList>
            <consortium name="EnsemblFungi"/>
        </authorList>
    </citation>
    <scope>IDENTIFICATION</scope>
    <source>
        <strain evidence="4">R3-111a-1</strain>
    </source>
</reference>
<dbReference type="PANTHER" id="PTHR42749:SF1">
    <property type="entry name" value="CELL SHAPE-DETERMINING PROTEIN MREB"/>
    <property type="match status" value="1"/>
</dbReference>